<evidence type="ECO:0000313" key="3">
    <source>
        <dbReference type="Proteomes" id="UP001497516"/>
    </source>
</evidence>
<dbReference type="EMBL" id="OZ034817">
    <property type="protein sequence ID" value="CAL1384089.1"/>
    <property type="molecule type" value="Genomic_DNA"/>
</dbReference>
<name>A0AAV2EEB8_9ROSI</name>
<evidence type="ECO:0000313" key="2">
    <source>
        <dbReference type="EMBL" id="CAL1384089.1"/>
    </source>
</evidence>
<dbReference type="AlphaFoldDB" id="A0AAV2EEB8"/>
<accession>A0AAV2EEB8</accession>
<reference evidence="2 3" key="1">
    <citation type="submission" date="2024-04" db="EMBL/GenBank/DDBJ databases">
        <authorList>
            <person name="Fracassetti M."/>
        </authorList>
    </citation>
    <scope>NUCLEOTIDE SEQUENCE [LARGE SCALE GENOMIC DNA]</scope>
</reference>
<protein>
    <submittedName>
        <fullName evidence="2">Uncharacterized protein</fullName>
    </submittedName>
</protein>
<feature type="region of interest" description="Disordered" evidence="1">
    <location>
        <begin position="1"/>
        <end position="29"/>
    </location>
</feature>
<sequence>MDCESSPTINQSANIATRGPPHTKAATTDTNLHRFTNSQPAPMPIGHASIPSPPKCARLHKPFRTAPLPAFHLKTRTAHVASHLSVNNK</sequence>
<feature type="compositionally biased region" description="Polar residues" evidence="1">
    <location>
        <begin position="1"/>
        <end position="15"/>
    </location>
</feature>
<proteinExistence type="predicted"/>
<organism evidence="2 3">
    <name type="scientific">Linum trigynum</name>
    <dbReference type="NCBI Taxonomy" id="586398"/>
    <lineage>
        <taxon>Eukaryota</taxon>
        <taxon>Viridiplantae</taxon>
        <taxon>Streptophyta</taxon>
        <taxon>Embryophyta</taxon>
        <taxon>Tracheophyta</taxon>
        <taxon>Spermatophyta</taxon>
        <taxon>Magnoliopsida</taxon>
        <taxon>eudicotyledons</taxon>
        <taxon>Gunneridae</taxon>
        <taxon>Pentapetalae</taxon>
        <taxon>rosids</taxon>
        <taxon>fabids</taxon>
        <taxon>Malpighiales</taxon>
        <taxon>Linaceae</taxon>
        <taxon>Linum</taxon>
    </lineage>
</organism>
<gene>
    <name evidence="2" type="ORF">LTRI10_LOCUS25323</name>
</gene>
<dbReference type="Proteomes" id="UP001497516">
    <property type="component" value="Chromosome 4"/>
</dbReference>
<evidence type="ECO:0000256" key="1">
    <source>
        <dbReference type="SAM" id="MobiDB-lite"/>
    </source>
</evidence>
<keyword evidence="3" id="KW-1185">Reference proteome</keyword>